<dbReference type="InterPro" id="IPR010104">
    <property type="entry name" value="TonB_rcpt_bac"/>
</dbReference>
<dbReference type="Gene3D" id="2.170.130.10">
    <property type="entry name" value="TonB-dependent receptor, plug domain"/>
    <property type="match status" value="1"/>
</dbReference>
<dbReference type="OrthoDB" id="5476657at2"/>
<keyword evidence="4" id="KW-0798">TonB box</keyword>
<sequence length="1064" mass="114015">MTSRVNRKRAGRVLRTAFLGGVSTLAICAIAAPSFAQDAAQDAAPAAAPADDSTVIVVTGIRGSLQRSMNIKKNADGVVDGISAEDVGKYPDTNLADSLQRVTGVSINRVNGEGQQITVRGFGPGYNMTTVDGRIMPASTIGVIGGGQGADSNQGNTRAFDFSNIASDGVSAVQVYKTGRADLNSGGIGATINIATLQPLVHSGSKGSFTVKALTTDNPGLGTVLKKKSVTPEISGAYQWTNDSSNFGIALFGSYQEKTGSTRSDTVNSWNVQTYAKWLTTGQAPAAANITNAPTDMNQLIAVPTDSRLTYAENSLKRSNAAVTLRWNPTEDLTVTANSFYTHLEAEEARSELTNWFSRSPYAAITFDDNPIIKSAISATDTIPTGKDQGYENELRAVESTIQSTGLNVKWHPNDSWTLSADLSASKSSSGGNNPDGSSSDTVSAAQTYVKSNTTTFGELAAPIQNVVLDPTKSVTGKQDIASIASGYSNQFFSRQTDDLEQAKFDATYQINDSNKLSFGVDAYKNVNESEFTGYQAQFGDWGGLNPGDLQKYGTQDIKAFCLSCQFTSVDMPTADGTAYRFNAVDAYNGLKAYYGSGAAFQNVVTNGVTGNAKANTPNLNGFAHNEVEEKVNAAYVQYSLKTEVLSRPLKILGGVRFEDTNVKVTAYQNIPTGLRWDQKNNFSVVQGTSVQPYAVESHYSNWLPSLDMAWNVTDDFIARMSASMTDARAQYSQMYATTSVGAPGDASYNGGIYRASSGNPALKPLVSKNFDLSAEWYYGKNSYVSLGYYRKAVQNFVGNGTTNTTLFGITDPASGKAGTRSGAAVAALQSIGASTNTNNLSAMTILIDQAGGDVATALNEWNTNTAPDGHVSVDTDALSVYLWANPNWKVVSNSADPLATFVLSQPVNNHTANIDGFEFAIQHFFGDTGFGIAASGTTVNGDVALDDGADPLGSNQFALEGLSNTYNITGIYEKYGFEGRIVYNWRDKYLAQANASQNGGRYVAAFGQWDATLNYELRPNLMLTFEALNINREHVVQYIRVPTDVVMYQELDTRYDVGIRYKF</sequence>
<evidence type="ECO:0000256" key="6">
    <source>
        <dbReference type="SAM" id="SignalP"/>
    </source>
</evidence>
<evidence type="ECO:0000259" key="7">
    <source>
        <dbReference type="Pfam" id="PF00593"/>
    </source>
</evidence>
<dbReference type="InterPro" id="IPR000531">
    <property type="entry name" value="Beta-barrel_TonB"/>
</dbReference>
<feature type="signal peptide" evidence="6">
    <location>
        <begin position="1"/>
        <end position="36"/>
    </location>
</feature>
<keyword evidence="10" id="KW-1185">Reference proteome</keyword>
<dbReference type="NCBIfam" id="TIGR01782">
    <property type="entry name" value="TonB-Xanth-Caul"/>
    <property type="match status" value="1"/>
</dbReference>
<dbReference type="STRING" id="260084.SAMN02927928_1519"/>
<comment type="similarity">
    <text evidence="4">Belongs to the TonB-dependent receptor family.</text>
</comment>
<dbReference type="EMBL" id="FMTS01000001">
    <property type="protein sequence ID" value="SCW47999.1"/>
    <property type="molecule type" value="Genomic_DNA"/>
</dbReference>
<dbReference type="InterPro" id="IPR036942">
    <property type="entry name" value="Beta-barrel_TonB_sf"/>
</dbReference>
<dbReference type="InterPro" id="IPR037066">
    <property type="entry name" value="Plug_dom_sf"/>
</dbReference>
<gene>
    <name evidence="9" type="ORF">SAMN02927928_1519</name>
</gene>
<dbReference type="Pfam" id="PF07715">
    <property type="entry name" value="Plug"/>
    <property type="match status" value="1"/>
</dbReference>
<dbReference type="SUPFAM" id="SSF56935">
    <property type="entry name" value="Porins"/>
    <property type="match status" value="1"/>
</dbReference>
<dbReference type="Proteomes" id="UP000199150">
    <property type="component" value="Unassembled WGS sequence"/>
</dbReference>
<keyword evidence="3" id="KW-0998">Cell outer membrane</keyword>
<dbReference type="InterPro" id="IPR012910">
    <property type="entry name" value="Plug_dom"/>
</dbReference>
<dbReference type="PANTHER" id="PTHR40980:SF3">
    <property type="entry name" value="TONB-DEPENDENT RECEPTOR-LIKE BETA-BARREL DOMAIN-CONTAINING PROTEIN"/>
    <property type="match status" value="1"/>
</dbReference>
<keyword evidence="9" id="KW-0675">Receptor</keyword>
<organism evidence="9 10">
    <name type="scientific">Asticcacaulis taihuensis</name>
    <dbReference type="NCBI Taxonomy" id="260084"/>
    <lineage>
        <taxon>Bacteria</taxon>
        <taxon>Pseudomonadati</taxon>
        <taxon>Pseudomonadota</taxon>
        <taxon>Alphaproteobacteria</taxon>
        <taxon>Caulobacterales</taxon>
        <taxon>Caulobacteraceae</taxon>
        <taxon>Asticcacaulis</taxon>
    </lineage>
</organism>
<dbReference type="PANTHER" id="PTHR40980">
    <property type="entry name" value="PLUG DOMAIN-CONTAINING PROTEIN"/>
    <property type="match status" value="1"/>
</dbReference>
<feature type="compositionally biased region" description="Low complexity" evidence="5">
    <location>
        <begin position="422"/>
        <end position="441"/>
    </location>
</feature>
<evidence type="ECO:0000256" key="3">
    <source>
        <dbReference type="ARBA" id="ARBA00023237"/>
    </source>
</evidence>
<comment type="subcellular location">
    <subcellularLocation>
        <location evidence="1 4">Cell outer membrane</location>
    </subcellularLocation>
</comment>
<evidence type="ECO:0000256" key="4">
    <source>
        <dbReference type="RuleBase" id="RU003357"/>
    </source>
</evidence>
<evidence type="ECO:0000256" key="1">
    <source>
        <dbReference type="ARBA" id="ARBA00004442"/>
    </source>
</evidence>
<dbReference type="Gene3D" id="2.40.170.20">
    <property type="entry name" value="TonB-dependent receptor, beta-barrel domain"/>
    <property type="match status" value="1"/>
</dbReference>
<evidence type="ECO:0000256" key="5">
    <source>
        <dbReference type="SAM" id="MobiDB-lite"/>
    </source>
</evidence>
<feature type="region of interest" description="Disordered" evidence="5">
    <location>
        <begin position="422"/>
        <end position="444"/>
    </location>
</feature>
<keyword evidence="2 4" id="KW-0472">Membrane</keyword>
<proteinExistence type="inferred from homology"/>
<protein>
    <submittedName>
        <fullName evidence="9">TonB-dependent receptor</fullName>
    </submittedName>
</protein>
<evidence type="ECO:0000313" key="10">
    <source>
        <dbReference type="Proteomes" id="UP000199150"/>
    </source>
</evidence>
<evidence type="ECO:0000256" key="2">
    <source>
        <dbReference type="ARBA" id="ARBA00023136"/>
    </source>
</evidence>
<evidence type="ECO:0000259" key="8">
    <source>
        <dbReference type="Pfam" id="PF07715"/>
    </source>
</evidence>
<keyword evidence="6" id="KW-0732">Signal</keyword>
<evidence type="ECO:0000313" key="9">
    <source>
        <dbReference type="EMBL" id="SCW47999.1"/>
    </source>
</evidence>
<dbReference type="AlphaFoldDB" id="A0A1G4QVG9"/>
<dbReference type="GO" id="GO:0009279">
    <property type="term" value="C:cell outer membrane"/>
    <property type="evidence" value="ECO:0007669"/>
    <property type="project" value="UniProtKB-SubCell"/>
</dbReference>
<feature type="domain" description="TonB-dependent receptor plug" evidence="8">
    <location>
        <begin position="73"/>
        <end position="189"/>
    </location>
</feature>
<dbReference type="Pfam" id="PF00593">
    <property type="entry name" value="TonB_dep_Rec_b-barrel"/>
    <property type="match status" value="1"/>
</dbReference>
<name>A0A1G4QVG9_9CAUL</name>
<feature type="chain" id="PRO_5011488653" evidence="6">
    <location>
        <begin position="37"/>
        <end position="1064"/>
    </location>
</feature>
<accession>A0A1G4QVG9</accession>
<reference evidence="10" key="1">
    <citation type="submission" date="2016-10" db="EMBL/GenBank/DDBJ databases">
        <authorList>
            <person name="Varghese N."/>
            <person name="Submissions S."/>
        </authorList>
    </citation>
    <scope>NUCLEOTIDE SEQUENCE [LARGE SCALE GENOMIC DNA]</scope>
    <source>
        <strain evidence="10">CGMCC 1.3431</strain>
    </source>
</reference>
<feature type="domain" description="TonB-dependent receptor-like beta-barrel" evidence="7">
    <location>
        <begin position="486"/>
        <end position="1031"/>
    </location>
</feature>